<proteinExistence type="predicted"/>
<evidence type="ECO:0000259" key="2">
    <source>
        <dbReference type="Pfam" id="PF01058"/>
    </source>
</evidence>
<dbReference type="Proteomes" id="UP000176451">
    <property type="component" value="Unassembled WGS sequence"/>
</dbReference>
<comment type="caution">
    <text evidence="3">The sequence shown here is derived from an EMBL/GenBank/DDBJ whole genome shotgun (WGS) entry which is preliminary data.</text>
</comment>
<dbReference type="InterPro" id="IPR006137">
    <property type="entry name" value="NADH_UbQ_OxRdtase-like_20kDa"/>
</dbReference>
<dbReference type="InterPro" id="IPR037024">
    <property type="entry name" value="NiFe_Hase_small_N_sf"/>
</dbReference>
<dbReference type="EMBL" id="MEZV01000036">
    <property type="protein sequence ID" value="OGD66513.1"/>
    <property type="molecule type" value="Genomic_DNA"/>
</dbReference>
<dbReference type="PANTHER" id="PTHR42845:SF3">
    <property type="entry name" value="CYTOSOLIC NIFE-HYDROGENASE, DELTA SUBUNIT"/>
    <property type="match status" value="1"/>
</dbReference>
<organism evidence="3 4">
    <name type="scientific">Candidatus Berkelbacteria bacterium RIFCSPHIGHO2_12_FULL_36_9</name>
    <dbReference type="NCBI Taxonomy" id="1797469"/>
    <lineage>
        <taxon>Bacteria</taxon>
        <taxon>Candidatus Berkelbacteria</taxon>
    </lineage>
</organism>
<sequence>MKKIAIFDLTDCEGCELQLTKILDKLDGFEIVNWRLFSSKNSAGPFDLALIEGNPVKEDEIKSLKEIRAAAKIVVAFGACAMTGAVPSMIDENKRKILTEKIYGKNYKPKAVSAEPINSYIKVDYYLPGCPSDQKQIKHFLTQLLFDKNPTPRPYPVCLECKYKENECLLLKKQPCLGPATQGGCGAACPSYGLFCYGCWGPMKGANLRAIRNVFKRDLKWSESQIKQHMQIFWRELDEYKNFIKG</sequence>
<dbReference type="GO" id="GO:0016491">
    <property type="term" value="F:oxidoreductase activity"/>
    <property type="evidence" value="ECO:0007669"/>
    <property type="project" value="UniProtKB-KW"/>
</dbReference>
<dbReference type="AlphaFoldDB" id="A0A1F5EGK7"/>
<evidence type="ECO:0000313" key="4">
    <source>
        <dbReference type="Proteomes" id="UP000176451"/>
    </source>
</evidence>
<keyword evidence="1" id="KW-0560">Oxidoreductase</keyword>
<evidence type="ECO:0000313" key="3">
    <source>
        <dbReference type="EMBL" id="OGD66513.1"/>
    </source>
</evidence>
<dbReference type="PANTHER" id="PTHR42845">
    <property type="entry name" value="COENZYME F420-REDUCING HYDROGENASE, GAMMA SUBUNIT"/>
    <property type="match status" value="1"/>
</dbReference>
<reference evidence="3 4" key="1">
    <citation type="journal article" date="2016" name="Nat. Commun.">
        <title>Thousands of microbial genomes shed light on interconnected biogeochemical processes in an aquifer system.</title>
        <authorList>
            <person name="Anantharaman K."/>
            <person name="Brown C.T."/>
            <person name="Hug L.A."/>
            <person name="Sharon I."/>
            <person name="Castelle C.J."/>
            <person name="Probst A.J."/>
            <person name="Thomas B.C."/>
            <person name="Singh A."/>
            <person name="Wilkins M.J."/>
            <person name="Karaoz U."/>
            <person name="Brodie E.L."/>
            <person name="Williams K.H."/>
            <person name="Hubbard S.S."/>
            <person name="Banfield J.F."/>
        </authorList>
    </citation>
    <scope>NUCLEOTIDE SEQUENCE [LARGE SCALE GENOMIC DNA]</scope>
</reference>
<protein>
    <recommendedName>
        <fullName evidence="2">NADH:ubiquinone oxidoreductase-like 20kDa subunit domain-containing protein</fullName>
    </recommendedName>
</protein>
<dbReference type="Gene3D" id="3.40.50.700">
    <property type="entry name" value="NADH:ubiquinone oxidoreductase-like, 20kDa subunit"/>
    <property type="match status" value="1"/>
</dbReference>
<gene>
    <name evidence="3" type="ORF">A3F08_02270</name>
</gene>
<name>A0A1F5EGK7_9BACT</name>
<dbReference type="GO" id="GO:0051536">
    <property type="term" value="F:iron-sulfur cluster binding"/>
    <property type="evidence" value="ECO:0007669"/>
    <property type="project" value="InterPro"/>
</dbReference>
<dbReference type="STRING" id="1797469.A3F08_02270"/>
<evidence type="ECO:0000256" key="1">
    <source>
        <dbReference type="ARBA" id="ARBA00023002"/>
    </source>
</evidence>
<feature type="domain" description="NADH:ubiquinone oxidoreductase-like 20kDa subunit" evidence="2">
    <location>
        <begin position="12"/>
        <end position="143"/>
    </location>
</feature>
<dbReference type="Pfam" id="PF01058">
    <property type="entry name" value="Oxidored_q6"/>
    <property type="match status" value="1"/>
</dbReference>
<dbReference type="InterPro" id="IPR051349">
    <property type="entry name" value="Hydrogenase_assoc-protein"/>
</dbReference>
<accession>A0A1F5EGK7</accession>
<dbReference type="SUPFAM" id="SSF56770">
    <property type="entry name" value="HydA/Nqo6-like"/>
    <property type="match status" value="1"/>
</dbReference>